<dbReference type="EMBL" id="CAADFG010000710">
    <property type="protein sequence ID" value="VFK07247.1"/>
    <property type="molecule type" value="Genomic_DNA"/>
</dbReference>
<evidence type="ECO:0000256" key="5">
    <source>
        <dbReference type="ARBA" id="ARBA00023172"/>
    </source>
</evidence>
<proteinExistence type="inferred from homology"/>
<evidence type="ECO:0000256" key="2">
    <source>
        <dbReference type="ARBA" id="ARBA00010961"/>
    </source>
</evidence>
<evidence type="ECO:0000256" key="4">
    <source>
        <dbReference type="ARBA" id="ARBA00023125"/>
    </source>
</evidence>
<gene>
    <name evidence="7" type="ORF">BECKH772A_GA0070896_107101</name>
</gene>
<protein>
    <recommendedName>
        <fullName evidence="6">Mutator family transposase</fullName>
    </recommendedName>
</protein>
<evidence type="ECO:0000313" key="7">
    <source>
        <dbReference type="EMBL" id="VFK07247.1"/>
    </source>
</evidence>
<dbReference type="GO" id="GO:0003677">
    <property type="term" value="F:DNA binding"/>
    <property type="evidence" value="ECO:0007669"/>
    <property type="project" value="UniProtKB-UniRule"/>
</dbReference>
<name>A0A450VR48_9GAMM</name>
<dbReference type="GO" id="GO:0004803">
    <property type="term" value="F:transposase activity"/>
    <property type="evidence" value="ECO:0007669"/>
    <property type="project" value="UniProtKB-UniRule"/>
</dbReference>
<comment type="similarity">
    <text evidence="2 6">Belongs to the transposase mutator family.</text>
</comment>
<dbReference type="AlphaFoldDB" id="A0A450VR48"/>
<comment type="function">
    <text evidence="1 6">Required for the transposition of the insertion element.</text>
</comment>
<dbReference type="Pfam" id="PF00872">
    <property type="entry name" value="Transposase_mut"/>
    <property type="match status" value="1"/>
</dbReference>
<keyword evidence="3 6" id="KW-0815">Transposition</keyword>
<dbReference type="PANTHER" id="PTHR33217:SF8">
    <property type="entry name" value="MUTATOR FAMILY TRANSPOSASE"/>
    <property type="match status" value="1"/>
</dbReference>
<evidence type="ECO:0000256" key="6">
    <source>
        <dbReference type="RuleBase" id="RU365089"/>
    </source>
</evidence>
<sequence>MATYVKHQQPLEILCHLEVCRKVGSMHKAELYGLSVSNATISAVTDKLIPELKQWQQRPLGSHHPFLRLEAIHYKVKTDGRYEEKAVYTVPGLNPVGK</sequence>
<dbReference type="InterPro" id="IPR001207">
    <property type="entry name" value="Transposase_mutator"/>
</dbReference>
<dbReference type="PANTHER" id="PTHR33217">
    <property type="entry name" value="TRANSPOSASE FOR INSERTION SEQUENCE ELEMENT IS1081"/>
    <property type="match status" value="1"/>
</dbReference>
<accession>A0A450VR48</accession>
<reference evidence="7" key="1">
    <citation type="submission" date="2019-02" db="EMBL/GenBank/DDBJ databases">
        <authorList>
            <person name="Gruber-Vodicka R. H."/>
            <person name="Seah K. B. B."/>
        </authorList>
    </citation>
    <scope>NUCLEOTIDE SEQUENCE</scope>
    <source>
        <strain evidence="7">BECK_SA2B15</strain>
    </source>
</reference>
<evidence type="ECO:0000256" key="1">
    <source>
        <dbReference type="ARBA" id="ARBA00002190"/>
    </source>
</evidence>
<dbReference type="GO" id="GO:0006313">
    <property type="term" value="P:DNA transposition"/>
    <property type="evidence" value="ECO:0007669"/>
    <property type="project" value="UniProtKB-UniRule"/>
</dbReference>
<keyword evidence="5 6" id="KW-0233">DNA recombination</keyword>
<evidence type="ECO:0000256" key="3">
    <source>
        <dbReference type="ARBA" id="ARBA00022578"/>
    </source>
</evidence>
<keyword evidence="4 6" id="KW-0238">DNA-binding</keyword>
<organism evidence="7">
    <name type="scientific">Candidatus Kentrum eta</name>
    <dbReference type="NCBI Taxonomy" id="2126337"/>
    <lineage>
        <taxon>Bacteria</taxon>
        <taxon>Pseudomonadati</taxon>
        <taxon>Pseudomonadota</taxon>
        <taxon>Gammaproteobacteria</taxon>
        <taxon>Candidatus Kentrum</taxon>
    </lineage>
</organism>
<keyword evidence="6" id="KW-0814">Transposable element</keyword>